<protein>
    <submittedName>
        <fullName evidence="1">Uncharacterized protein</fullName>
    </submittedName>
</protein>
<evidence type="ECO:0000313" key="2">
    <source>
        <dbReference type="Proteomes" id="UP000807306"/>
    </source>
</evidence>
<evidence type="ECO:0000313" key="1">
    <source>
        <dbReference type="EMBL" id="KAF9532465.1"/>
    </source>
</evidence>
<accession>A0A9P6EP96</accession>
<proteinExistence type="predicted"/>
<dbReference type="EMBL" id="MU157831">
    <property type="protein sequence ID" value="KAF9532465.1"/>
    <property type="molecule type" value="Genomic_DNA"/>
</dbReference>
<dbReference type="Proteomes" id="UP000807306">
    <property type="component" value="Unassembled WGS sequence"/>
</dbReference>
<keyword evidence="2" id="KW-1185">Reference proteome</keyword>
<dbReference type="AlphaFoldDB" id="A0A9P6EP96"/>
<gene>
    <name evidence="1" type="ORF">CPB83DRAFT_846835</name>
</gene>
<sequence length="162" mass="18491">MFLRRQSIEYWMTIFLIVNRGTLRVDLRKANEFFYCFIGVSRIASMTAILFCSNVPKSANMSGNSTDCDYHLGSITSPFGNVSDKLVFRRRDYEEREVSIFAWVERSHSPGRILHKEVIAGNSTVSRTSFFAFLLGRYTSRTLANSSSLVWVPEIVAPLWGT</sequence>
<comment type="caution">
    <text evidence="1">The sequence shown here is derived from an EMBL/GenBank/DDBJ whole genome shotgun (WGS) entry which is preliminary data.</text>
</comment>
<reference evidence="1" key="1">
    <citation type="submission" date="2020-11" db="EMBL/GenBank/DDBJ databases">
        <authorList>
            <consortium name="DOE Joint Genome Institute"/>
            <person name="Ahrendt S."/>
            <person name="Riley R."/>
            <person name="Andreopoulos W."/>
            <person name="Labutti K."/>
            <person name="Pangilinan J."/>
            <person name="Ruiz-Duenas F.J."/>
            <person name="Barrasa J.M."/>
            <person name="Sanchez-Garcia M."/>
            <person name="Camarero S."/>
            <person name="Miyauchi S."/>
            <person name="Serrano A."/>
            <person name="Linde D."/>
            <person name="Babiker R."/>
            <person name="Drula E."/>
            <person name="Ayuso-Fernandez I."/>
            <person name="Pacheco R."/>
            <person name="Padilla G."/>
            <person name="Ferreira P."/>
            <person name="Barriuso J."/>
            <person name="Kellner H."/>
            <person name="Castanera R."/>
            <person name="Alfaro M."/>
            <person name="Ramirez L."/>
            <person name="Pisabarro A.G."/>
            <person name="Kuo A."/>
            <person name="Tritt A."/>
            <person name="Lipzen A."/>
            <person name="He G."/>
            <person name="Yan M."/>
            <person name="Ng V."/>
            <person name="Cullen D."/>
            <person name="Martin F."/>
            <person name="Rosso M.-N."/>
            <person name="Henrissat B."/>
            <person name="Hibbett D."/>
            <person name="Martinez A.T."/>
            <person name="Grigoriev I.V."/>
        </authorList>
    </citation>
    <scope>NUCLEOTIDE SEQUENCE</scope>
    <source>
        <strain evidence="1">CBS 506.95</strain>
    </source>
</reference>
<name>A0A9P6EP96_9AGAR</name>
<organism evidence="1 2">
    <name type="scientific">Crepidotus variabilis</name>
    <dbReference type="NCBI Taxonomy" id="179855"/>
    <lineage>
        <taxon>Eukaryota</taxon>
        <taxon>Fungi</taxon>
        <taxon>Dikarya</taxon>
        <taxon>Basidiomycota</taxon>
        <taxon>Agaricomycotina</taxon>
        <taxon>Agaricomycetes</taxon>
        <taxon>Agaricomycetidae</taxon>
        <taxon>Agaricales</taxon>
        <taxon>Agaricineae</taxon>
        <taxon>Crepidotaceae</taxon>
        <taxon>Crepidotus</taxon>
    </lineage>
</organism>